<evidence type="ECO:0000313" key="2">
    <source>
        <dbReference type="Proteomes" id="UP001558632"/>
    </source>
</evidence>
<organism evidence="1 2">
    <name type="scientific">Trichinella spiralis</name>
    <name type="common">Trichina worm</name>
    <dbReference type="NCBI Taxonomy" id="6334"/>
    <lineage>
        <taxon>Eukaryota</taxon>
        <taxon>Metazoa</taxon>
        <taxon>Ecdysozoa</taxon>
        <taxon>Nematoda</taxon>
        <taxon>Enoplea</taxon>
        <taxon>Dorylaimia</taxon>
        <taxon>Trichinellida</taxon>
        <taxon>Trichinellidae</taxon>
        <taxon>Trichinella</taxon>
    </lineage>
</organism>
<gene>
    <name evidence="1" type="ORF">TSPI_00827</name>
</gene>
<dbReference type="Proteomes" id="UP001558632">
    <property type="component" value="Unassembled WGS sequence"/>
</dbReference>
<evidence type="ECO:0000313" key="1">
    <source>
        <dbReference type="EMBL" id="KAL1242343.1"/>
    </source>
</evidence>
<sequence length="66" mass="7654">MEWDASKLLFLHYTTFLHFGSCRTVFKLVHNINFSPAVTKSAIVRMAAMVNTAKRFLISKVHRKRS</sequence>
<dbReference type="EMBL" id="JBEUSY010000209">
    <property type="protein sequence ID" value="KAL1242343.1"/>
    <property type="molecule type" value="Genomic_DNA"/>
</dbReference>
<reference evidence="1 2" key="1">
    <citation type="submission" date="2024-07" db="EMBL/GenBank/DDBJ databases">
        <title>Enhanced genomic and transcriptomic resources for Trichinella pseudospiralis and T. spiralis underpin the discovery of pronounced molecular differences between stages and species.</title>
        <authorList>
            <person name="Pasi K.K."/>
            <person name="La Rosa G."/>
            <person name="Gomez-Morales M.A."/>
            <person name="Tosini F."/>
            <person name="Sumanam S."/>
            <person name="Young N.D."/>
            <person name="Chang B.C."/>
            <person name="Robin G.B."/>
        </authorList>
    </citation>
    <scope>NUCLEOTIDE SEQUENCE [LARGE SCALE GENOMIC DNA]</scope>
    <source>
        <strain evidence="1">ISS534</strain>
    </source>
</reference>
<name>A0ABR3KSH9_TRISP</name>
<proteinExistence type="predicted"/>
<keyword evidence="2" id="KW-1185">Reference proteome</keyword>
<accession>A0ABR3KSH9</accession>
<comment type="caution">
    <text evidence="1">The sequence shown here is derived from an EMBL/GenBank/DDBJ whole genome shotgun (WGS) entry which is preliminary data.</text>
</comment>
<protein>
    <submittedName>
        <fullName evidence="1">Endoribonuclease YbeY</fullName>
    </submittedName>
</protein>